<dbReference type="Pfam" id="PF18758">
    <property type="entry name" value="KDZ"/>
    <property type="match status" value="1"/>
</dbReference>
<organism evidence="2 3">
    <name type="scientific">Fomitiporia mediterranea (strain MF3/22)</name>
    <name type="common">Grapevine white-rot fungus</name>
    <dbReference type="NCBI Taxonomy" id="694068"/>
    <lineage>
        <taxon>Eukaryota</taxon>
        <taxon>Fungi</taxon>
        <taxon>Dikarya</taxon>
        <taxon>Basidiomycota</taxon>
        <taxon>Agaricomycotina</taxon>
        <taxon>Agaricomycetes</taxon>
        <taxon>Hymenochaetales</taxon>
        <taxon>Hymenochaetaceae</taxon>
        <taxon>Fomitiporia</taxon>
    </lineage>
</organism>
<evidence type="ECO:0000313" key="2">
    <source>
        <dbReference type="EMBL" id="EJC97540.1"/>
    </source>
</evidence>
<dbReference type="RefSeq" id="XP_007272197.1">
    <property type="nucleotide sequence ID" value="XM_007272135.1"/>
</dbReference>
<accession>R7SGI9</accession>
<dbReference type="Proteomes" id="UP000053630">
    <property type="component" value="Unassembled WGS sequence"/>
</dbReference>
<dbReference type="EMBL" id="JH718107">
    <property type="protein sequence ID" value="EJC97540.1"/>
    <property type="molecule type" value="Genomic_DNA"/>
</dbReference>
<reference evidence="3" key="1">
    <citation type="journal article" date="2012" name="Science">
        <title>The Paleozoic origin of enzymatic lignin decomposition reconstructed from 31 fungal genomes.</title>
        <authorList>
            <person name="Floudas D."/>
            <person name="Binder M."/>
            <person name="Riley R."/>
            <person name="Barry K."/>
            <person name="Blanchette R.A."/>
            <person name="Henrissat B."/>
            <person name="Martinez A.T."/>
            <person name="Otillar R."/>
            <person name="Spatafora J.W."/>
            <person name="Yadav J.S."/>
            <person name="Aerts A."/>
            <person name="Benoit I."/>
            <person name="Boyd A."/>
            <person name="Carlson A."/>
            <person name="Copeland A."/>
            <person name="Coutinho P.M."/>
            <person name="de Vries R.P."/>
            <person name="Ferreira P."/>
            <person name="Findley K."/>
            <person name="Foster B."/>
            <person name="Gaskell J."/>
            <person name="Glotzer D."/>
            <person name="Gorecki P."/>
            <person name="Heitman J."/>
            <person name="Hesse C."/>
            <person name="Hori C."/>
            <person name="Igarashi K."/>
            <person name="Jurgens J.A."/>
            <person name="Kallen N."/>
            <person name="Kersten P."/>
            <person name="Kohler A."/>
            <person name="Kuees U."/>
            <person name="Kumar T.K.A."/>
            <person name="Kuo A."/>
            <person name="LaButti K."/>
            <person name="Larrondo L.F."/>
            <person name="Lindquist E."/>
            <person name="Ling A."/>
            <person name="Lombard V."/>
            <person name="Lucas S."/>
            <person name="Lundell T."/>
            <person name="Martin R."/>
            <person name="McLaughlin D.J."/>
            <person name="Morgenstern I."/>
            <person name="Morin E."/>
            <person name="Murat C."/>
            <person name="Nagy L.G."/>
            <person name="Nolan M."/>
            <person name="Ohm R.A."/>
            <person name="Patyshakuliyeva A."/>
            <person name="Rokas A."/>
            <person name="Ruiz-Duenas F.J."/>
            <person name="Sabat G."/>
            <person name="Salamov A."/>
            <person name="Samejima M."/>
            <person name="Schmutz J."/>
            <person name="Slot J.C."/>
            <person name="St John F."/>
            <person name="Stenlid J."/>
            <person name="Sun H."/>
            <person name="Sun S."/>
            <person name="Syed K."/>
            <person name="Tsang A."/>
            <person name="Wiebenga A."/>
            <person name="Young D."/>
            <person name="Pisabarro A."/>
            <person name="Eastwood D.C."/>
            <person name="Martin F."/>
            <person name="Cullen D."/>
            <person name="Grigoriev I.V."/>
            <person name="Hibbett D.S."/>
        </authorList>
    </citation>
    <scope>NUCLEOTIDE SEQUENCE [LARGE SCALE GENOMIC DNA]</scope>
    <source>
        <strain evidence="3">MF3/22</strain>
    </source>
</reference>
<protein>
    <submittedName>
        <fullName evidence="2">Uncharacterized protein</fullName>
    </submittedName>
</protein>
<keyword evidence="3" id="KW-1185">Reference proteome</keyword>
<name>R7SGI9_FOMME</name>
<feature type="region of interest" description="Disordered" evidence="1">
    <location>
        <begin position="70"/>
        <end position="93"/>
    </location>
</feature>
<dbReference type="OrthoDB" id="2676448at2759"/>
<evidence type="ECO:0000256" key="1">
    <source>
        <dbReference type="SAM" id="MobiDB-lite"/>
    </source>
</evidence>
<dbReference type="KEGG" id="fme:FOMMEDRAFT_32484"/>
<dbReference type="GeneID" id="18679203"/>
<dbReference type="eggNOG" id="ENOG502SKEZ">
    <property type="taxonomic scope" value="Eukaryota"/>
</dbReference>
<proteinExistence type="predicted"/>
<dbReference type="InterPro" id="IPR040521">
    <property type="entry name" value="KDZ"/>
</dbReference>
<gene>
    <name evidence="2" type="ORF">FOMMEDRAFT_32484</name>
</gene>
<sequence length="481" mass="55238">MFFHAFNVYLEILQCIEEALDRRKYPTLISQYKDMCPCCVAEQPDKEKLDFKMLVKKHSERILEPIQNRSSTVDSGTTDGMEHTGLSASGSTIDEEGSLVDSVTEKTPCTDCWTNLSADSKKKIVVLLICDMIQSGELAKYLLALTGQLMEVFGDNLMWHLQYIDGTGLEDFEGCEQVFSESNRVASITCHTSKFHCKQTILQHFTWWNSDKFTELSRFIMNNYRQALYNTESLTIELTRAKTELGIDSDNDFLKWHTEEEMYLKALKSGKPSKTEELEQQYVSLLKRHSDAKAFYNAQLTEWVCLSPKDFRAGNGHIGKLHITDWWTPDSSDWKRVDKSLAKCLYDKAIDKLEGEVMARLFELAKMNQAGTRYKQRHYISKGIKARSKTVMATVKSYNDAATQLGLLSLKVSIVLKYIFIGQFDILCLGCLQVDQKPWMLHMYIIQSEVKMEQEIIDLECCDPLLAMQLKKQHALCWAVN</sequence>
<evidence type="ECO:0000313" key="3">
    <source>
        <dbReference type="Proteomes" id="UP000053630"/>
    </source>
</evidence>
<dbReference type="AlphaFoldDB" id="R7SGI9"/>